<keyword evidence="2" id="KW-1185">Reference proteome</keyword>
<dbReference type="PANTHER" id="PTHR10264:SF19">
    <property type="entry name" value="AT06885P-RELATED"/>
    <property type="match status" value="1"/>
</dbReference>
<dbReference type="GO" id="GO:0005886">
    <property type="term" value="C:plasma membrane"/>
    <property type="evidence" value="ECO:0007669"/>
    <property type="project" value="InterPro"/>
</dbReference>
<name>A0A7R9QFP1_9ACAR</name>
<dbReference type="EMBL" id="OC885069">
    <property type="protein sequence ID" value="CAD7644037.1"/>
    <property type="molecule type" value="Genomic_DNA"/>
</dbReference>
<accession>A0A7R9QFP1</accession>
<dbReference type="InterPro" id="IPR043202">
    <property type="entry name" value="Band-7_stomatin-like"/>
</dbReference>
<gene>
    <name evidence="1" type="ORF">OSB1V03_LOCUS19871</name>
</gene>
<reference evidence="1" key="1">
    <citation type="submission" date="2020-11" db="EMBL/GenBank/DDBJ databases">
        <authorList>
            <person name="Tran Van P."/>
        </authorList>
    </citation>
    <scope>NUCLEOTIDE SEQUENCE</scope>
</reference>
<dbReference type="Gene3D" id="6.10.250.2090">
    <property type="match status" value="1"/>
</dbReference>
<dbReference type="EMBL" id="CAJPIZ010030494">
    <property type="protein sequence ID" value="CAG2119924.1"/>
    <property type="molecule type" value="Genomic_DNA"/>
</dbReference>
<dbReference type="AlphaFoldDB" id="A0A7R9QFP1"/>
<proteinExistence type="predicted"/>
<dbReference type="Proteomes" id="UP000759131">
    <property type="component" value="Unassembled WGS sequence"/>
</dbReference>
<evidence type="ECO:0000313" key="1">
    <source>
        <dbReference type="EMBL" id="CAD7644037.1"/>
    </source>
</evidence>
<dbReference type="OrthoDB" id="2105077at2759"/>
<dbReference type="PANTHER" id="PTHR10264">
    <property type="entry name" value="BAND 7 PROTEIN-RELATED"/>
    <property type="match status" value="1"/>
</dbReference>
<protein>
    <submittedName>
        <fullName evidence="1">Uncharacterized protein</fullName>
    </submittedName>
</protein>
<evidence type="ECO:0000313" key="2">
    <source>
        <dbReference type="Proteomes" id="UP000759131"/>
    </source>
</evidence>
<organism evidence="1">
    <name type="scientific">Medioppia subpectinata</name>
    <dbReference type="NCBI Taxonomy" id="1979941"/>
    <lineage>
        <taxon>Eukaryota</taxon>
        <taxon>Metazoa</taxon>
        <taxon>Ecdysozoa</taxon>
        <taxon>Arthropoda</taxon>
        <taxon>Chelicerata</taxon>
        <taxon>Arachnida</taxon>
        <taxon>Acari</taxon>
        <taxon>Acariformes</taxon>
        <taxon>Sarcoptiformes</taxon>
        <taxon>Oribatida</taxon>
        <taxon>Brachypylina</taxon>
        <taxon>Oppioidea</taxon>
        <taxon>Oppiidae</taxon>
        <taxon>Medioppia</taxon>
    </lineage>
</organism>
<sequence>MAAEAEAGREAKAKIIAAEGEQKASFALRDASQILDSDPTALTLRYLQTLTNNASERESTILFPIPIDMFENFGHPLYDEFTKKI</sequence>